<dbReference type="KEGG" id="scm:SCHCO_01357024"/>
<organism evidence="2">
    <name type="scientific">Schizophyllum commune (strain H4-8 / FGSC 9210)</name>
    <name type="common">Split gill fungus</name>
    <dbReference type="NCBI Taxonomy" id="578458"/>
    <lineage>
        <taxon>Eukaryota</taxon>
        <taxon>Fungi</taxon>
        <taxon>Dikarya</taxon>
        <taxon>Basidiomycota</taxon>
        <taxon>Agaricomycotina</taxon>
        <taxon>Agaricomycetes</taxon>
        <taxon>Agaricomycetidae</taxon>
        <taxon>Agaricales</taxon>
        <taxon>Schizophyllaceae</taxon>
        <taxon>Schizophyllum</taxon>
    </lineage>
</organism>
<feature type="non-terminal residue" evidence="1">
    <location>
        <position position="430"/>
    </location>
</feature>
<reference evidence="1 2" key="1">
    <citation type="journal article" date="2010" name="Nat. Biotechnol.">
        <title>Genome sequence of the model mushroom Schizophyllum commune.</title>
        <authorList>
            <person name="Ohm R.A."/>
            <person name="de Jong J.F."/>
            <person name="Lugones L.G."/>
            <person name="Aerts A."/>
            <person name="Kothe E."/>
            <person name="Stajich J.E."/>
            <person name="de Vries R.P."/>
            <person name="Record E."/>
            <person name="Levasseur A."/>
            <person name="Baker S.E."/>
            <person name="Bartholomew K.A."/>
            <person name="Coutinho P.M."/>
            <person name="Erdmann S."/>
            <person name="Fowler T.J."/>
            <person name="Gathman A.C."/>
            <person name="Lombard V."/>
            <person name="Henrissat B."/>
            <person name="Knabe N."/>
            <person name="Kuees U."/>
            <person name="Lilly W.W."/>
            <person name="Lindquist E."/>
            <person name="Lucas S."/>
            <person name="Magnuson J.K."/>
            <person name="Piumi F."/>
            <person name="Raudaskoski M."/>
            <person name="Salamov A."/>
            <person name="Schmutz J."/>
            <person name="Schwarze F.W.M.R."/>
            <person name="vanKuyk P.A."/>
            <person name="Horton J.S."/>
            <person name="Grigoriev I.V."/>
            <person name="Woesten H.A.B."/>
        </authorList>
    </citation>
    <scope>NUCLEOTIDE SEQUENCE [LARGE SCALE GENOMIC DNA]</scope>
    <source>
        <strain evidence="2">H4-8 / FGSC 9210</strain>
    </source>
</reference>
<proteinExistence type="predicted"/>
<name>D8QAV8_SCHCM</name>
<dbReference type="AlphaFoldDB" id="D8QAV8"/>
<dbReference type="VEuPathDB" id="FungiDB:SCHCODRAFT_01357024"/>
<dbReference type="EMBL" id="GL377309">
    <property type="protein sequence ID" value="EFI94251.1"/>
    <property type="molecule type" value="Genomic_DNA"/>
</dbReference>
<keyword evidence="2" id="KW-1185">Reference proteome</keyword>
<accession>D8QAV8</accession>
<evidence type="ECO:0000313" key="1">
    <source>
        <dbReference type="EMBL" id="EFI94251.1"/>
    </source>
</evidence>
<dbReference type="Proteomes" id="UP000007431">
    <property type="component" value="Unassembled WGS sequence"/>
</dbReference>
<dbReference type="GeneID" id="9593903"/>
<protein>
    <submittedName>
        <fullName evidence="1">Uncharacterized protein</fullName>
    </submittedName>
</protein>
<dbReference type="OrthoDB" id="2914120at2759"/>
<evidence type="ECO:0000313" key="2">
    <source>
        <dbReference type="Proteomes" id="UP000007431"/>
    </source>
</evidence>
<gene>
    <name evidence="1" type="ORF">SCHCODRAFT_111025</name>
</gene>
<dbReference type="InParanoid" id="D8QAV8"/>
<sequence length="430" mass="48603">MAIPTRILTPPLARSLFACLQPTRIPSHPLDSSDITTISEAVDALYIYAQLASNIVDSPRAFEQGILSGFGDVWNWLVFLSPKKNNVAYEEELPWLDAPPCHLRSDGYAVVSFPYLVQAMTMIIGALGLHTRGIPSFLAPKNLTDIVFDFFTYVVHPRATTAINYHNFYMIIDSLLRSEDRDVKERMQLGVASYDEKCPGRIICTIATRISWFFDAALWRIDSALNDKTCAESYGRYFTAELMTSASTIVHLQASRPIPLFVRLLARETARPAWLKGPEYLQFFVALWTALICQVVITRPSPSPSYSSLISALRHGLLPVIHRILVTLHPNDATSPASARFRADCRREALRLVDSMLQAIIWPRVLRASDDAFKRDQCAMPTTSDPEEWQMLVRRYLYFRDVRLDFKDVIVSTLGSCANPKVVYNSTVNF</sequence>
<dbReference type="HOGENOM" id="CLU_638025_0_0_1"/>